<name>A0A7Y9K4A2_9SPHN</name>
<reference evidence="2 3" key="1">
    <citation type="submission" date="2020-08" db="EMBL/GenBank/DDBJ databases">
        <title>The Agave Microbiome: Exploring the role of microbial communities in plant adaptations to desert environments.</title>
        <authorList>
            <person name="Partida-Martinez L.P."/>
        </authorList>
    </citation>
    <scope>NUCLEOTIDE SEQUENCE [LARGE SCALE GENOMIC DNA]</scope>
    <source>
        <strain evidence="2 3">AS2.3</strain>
    </source>
</reference>
<dbReference type="RefSeq" id="WP_179510203.1">
    <property type="nucleotide sequence ID" value="NZ_JACCBY010000007.1"/>
</dbReference>
<dbReference type="AlphaFoldDB" id="A0A7Y9K4A2"/>
<feature type="compositionally biased region" description="Basic and acidic residues" evidence="1">
    <location>
        <begin position="31"/>
        <end position="50"/>
    </location>
</feature>
<evidence type="ECO:0000313" key="2">
    <source>
        <dbReference type="EMBL" id="NYD91789.1"/>
    </source>
</evidence>
<gene>
    <name evidence="2" type="ORF">HD841_003608</name>
</gene>
<protein>
    <submittedName>
        <fullName evidence="2">Uncharacterized protein YjbJ (UPF0337 family)</fullName>
    </submittedName>
</protein>
<dbReference type="EMBL" id="JACCBY010000007">
    <property type="protein sequence ID" value="NYD91789.1"/>
    <property type="molecule type" value="Genomic_DNA"/>
</dbReference>
<sequence>MNKLISGIEGAINTAVGKAKQNADNPSLHGEGAEQEARGTRQQADAKKKD</sequence>
<feature type="region of interest" description="Disordered" evidence="1">
    <location>
        <begin position="17"/>
        <end position="50"/>
    </location>
</feature>
<proteinExistence type="predicted"/>
<organism evidence="2 3">
    <name type="scientific">Sphingomonas melonis</name>
    <dbReference type="NCBI Taxonomy" id="152682"/>
    <lineage>
        <taxon>Bacteria</taxon>
        <taxon>Pseudomonadati</taxon>
        <taxon>Pseudomonadota</taxon>
        <taxon>Alphaproteobacteria</taxon>
        <taxon>Sphingomonadales</taxon>
        <taxon>Sphingomonadaceae</taxon>
        <taxon>Sphingomonas</taxon>
    </lineage>
</organism>
<evidence type="ECO:0000256" key="1">
    <source>
        <dbReference type="SAM" id="MobiDB-lite"/>
    </source>
</evidence>
<accession>A0A7Y9K4A2</accession>
<comment type="caution">
    <text evidence="2">The sequence shown here is derived from an EMBL/GenBank/DDBJ whole genome shotgun (WGS) entry which is preliminary data.</text>
</comment>
<evidence type="ECO:0000313" key="3">
    <source>
        <dbReference type="Proteomes" id="UP000517753"/>
    </source>
</evidence>
<keyword evidence="3" id="KW-1185">Reference proteome</keyword>
<dbReference type="Proteomes" id="UP000517753">
    <property type="component" value="Unassembled WGS sequence"/>
</dbReference>